<sequence length="127" mass="14351">MWVIDQECLQQVDTTSRGVFTILNAAHFGNDISNGEDVKVDTLVEIRKCPKHSLSQPLGMPKTRRRLKKLRKQERNRRIAPTQSLLTLKRLDATLIQTEARSDTGFSAEIYDTVVTLGDSSNAVRKL</sequence>
<reference evidence="1 2" key="1">
    <citation type="journal article" date="2011" name="PLoS Genet.">
        <title>Finished genome of the fungal wheat pathogen Mycosphaerella graminicola reveals dispensome structure, chromosome plasticity, and stealth pathogenesis.</title>
        <authorList>
            <person name="Goodwin S.B."/>
            <person name="Ben M'barek S."/>
            <person name="Dhillon B."/>
            <person name="Wittenberg A.H.J."/>
            <person name="Crane C.F."/>
            <person name="Hane J.K."/>
            <person name="Foster A.J."/>
            <person name="Van der Lee T.A.J."/>
            <person name="Grimwood J."/>
            <person name="Aerts A."/>
            <person name="Antoniw J."/>
            <person name="Bailey A."/>
            <person name="Bluhm B."/>
            <person name="Bowler J."/>
            <person name="Bristow J."/>
            <person name="van der Burgt A."/>
            <person name="Canto-Canche B."/>
            <person name="Churchill A.C.L."/>
            <person name="Conde-Ferraez L."/>
            <person name="Cools H.J."/>
            <person name="Coutinho P.M."/>
            <person name="Csukai M."/>
            <person name="Dehal P."/>
            <person name="De Wit P."/>
            <person name="Donzelli B."/>
            <person name="van de Geest H.C."/>
            <person name="van Ham R.C.H.J."/>
            <person name="Hammond-Kosack K.E."/>
            <person name="Henrissat B."/>
            <person name="Kilian A."/>
            <person name="Kobayashi A.K."/>
            <person name="Koopmann E."/>
            <person name="Kourmpetis Y."/>
            <person name="Kuzniar A."/>
            <person name="Lindquist E."/>
            <person name="Lombard V."/>
            <person name="Maliepaard C."/>
            <person name="Martins N."/>
            <person name="Mehrabi R."/>
            <person name="Nap J.P.H."/>
            <person name="Ponomarenko A."/>
            <person name="Rudd J.J."/>
            <person name="Salamov A."/>
            <person name="Schmutz J."/>
            <person name="Schouten H.J."/>
            <person name="Shapiro H."/>
            <person name="Stergiopoulos I."/>
            <person name="Torriani S.F.F."/>
            <person name="Tu H."/>
            <person name="de Vries R.P."/>
            <person name="Waalwijk C."/>
            <person name="Ware S.B."/>
            <person name="Wiebenga A."/>
            <person name="Zwiers L.-H."/>
            <person name="Oliver R.P."/>
            <person name="Grigoriev I.V."/>
            <person name="Kema G.H.J."/>
        </authorList>
    </citation>
    <scope>NUCLEOTIDE SEQUENCE [LARGE SCALE GENOMIC DNA]</scope>
    <source>
        <strain evidence="2">CBS 115943 / IPO323</strain>
    </source>
</reference>
<accession>F9XRK1</accession>
<dbReference type="Proteomes" id="UP000008062">
    <property type="component" value="Chromosome 17"/>
</dbReference>
<keyword evidence="2" id="KW-1185">Reference proteome</keyword>
<dbReference type="GeneID" id="13399679"/>
<name>F9XRK1_ZYMTI</name>
<protein>
    <submittedName>
        <fullName evidence="1">Uncharacterized protein</fullName>
    </submittedName>
</protein>
<dbReference type="RefSeq" id="XP_003847173.1">
    <property type="nucleotide sequence ID" value="XM_003847125.1"/>
</dbReference>
<dbReference type="HOGENOM" id="CLU_1972204_0_0_1"/>
<proteinExistence type="predicted"/>
<organism evidence="1 2">
    <name type="scientific">Zymoseptoria tritici (strain CBS 115943 / IPO323)</name>
    <name type="common">Speckled leaf blotch fungus</name>
    <name type="synonym">Septoria tritici</name>
    <dbReference type="NCBI Taxonomy" id="336722"/>
    <lineage>
        <taxon>Eukaryota</taxon>
        <taxon>Fungi</taxon>
        <taxon>Dikarya</taxon>
        <taxon>Ascomycota</taxon>
        <taxon>Pezizomycotina</taxon>
        <taxon>Dothideomycetes</taxon>
        <taxon>Dothideomycetidae</taxon>
        <taxon>Mycosphaerellales</taxon>
        <taxon>Mycosphaerellaceae</taxon>
        <taxon>Zymoseptoria</taxon>
    </lineage>
</organism>
<dbReference type="AlphaFoldDB" id="F9XRK1"/>
<gene>
    <name evidence="1" type="ORF">MYCGRDRAFT_97847</name>
</gene>
<evidence type="ECO:0000313" key="2">
    <source>
        <dbReference type="Proteomes" id="UP000008062"/>
    </source>
</evidence>
<evidence type="ECO:0000313" key="1">
    <source>
        <dbReference type="EMBL" id="EGP82149.1"/>
    </source>
</evidence>
<dbReference type="KEGG" id="ztr:MYCGRDRAFT_97847"/>
<dbReference type="InParanoid" id="F9XRK1"/>
<dbReference type="EMBL" id="CM001212">
    <property type="protein sequence ID" value="EGP82149.1"/>
    <property type="molecule type" value="Genomic_DNA"/>
</dbReference>